<reference evidence="1 2" key="1">
    <citation type="submission" date="2023-09" db="EMBL/GenBank/DDBJ databases">
        <title>Novel taxa isolated from Blanes Bay.</title>
        <authorList>
            <person name="Rey-Velasco X."/>
            <person name="Lucena T."/>
        </authorList>
    </citation>
    <scope>NUCLEOTIDE SEQUENCE [LARGE SCALE GENOMIC DNA]</scope>
    <source>
        <strain evidence="1 2">S356</strain>
    </source>
</reference>
<dbReference type="RefSeq" id="WP_349241143.1">
    <property type="nucleotide sequence ID" value="NZ_JAVTTO010000002.1"/>
</dbReference>
<proteinExistence type="predicted"/>
<evidence type="ECO:0000313" key="1">
    <source>
        <dbReference type="EMBL" id="MDT7831888.1"/>
    </source>
</evidence>
<sequence length="155" mass="18447">MKYRQLTKEQLESLHHEFAQFLGTQKIDVQEWGEIKKNKPELAEEELNLFSDMVWEDVLNKVNYLEHFSKNSINLFKCDEHVIQRIVITIHNDIDLFSEDGYKWLLQNPKDDAIEYLTGTKKYALERNHELFDLIEKGSSISKGELYEYFNQLTS</sequence>
<organism evidence="1 2">
    <name type="scientific">Asprobacillus argus</name>
    <dbReference type="NCBI Taxonomy" id="3076534"/>
    <lineage>
        <taxon>Bacteria</taxon>
        <taxon>Pseudomonadati</taxon>
        <taxon>Bacteroidota</taxon>
        <taxon>Flavobacteriia</taxon>
        <taxon>Flavobacteriales</taxon>
        <taxon>Flavobacteriaceae</taxon>
        <taxon>Asprobacillus</taxon>
    </lineage>
</organism>
<comment type="caution">
    <text evidence="1">The sequence shown here is derived from an EMBL/GenBank/DDBJ whole genome shotgun (WGS) entry which is preliminary data.</text>
</comment>
<dbReference type="EMBL" id="JAVTTO010000002">
    <property type="protein sequence ID" value="MDT7831888.1"/>
    <property type="molecule type" value="Genomic_DNA"/>
</dbReference>
<dbReference type="InterPro" id="IPR045470">
    <property type="entry name" value="DUF6495"/>
</dbReference>
<dbReference type="Pfam" id="PF20105">
    <property type="entry name" value="DUF6495"/>
    <property type="match status" value="1"/>
</dbReference>
<evidence type="ECO:0000313" key="2">
    <source>
        <dbReference type="Proteomes" id="UP001257277"/>
    </source>
</evidence>
<gene>
    <name evidence="1" type="ORF">RQM59_05820</name>
</gene>
<name>A0ABU3LE83_9FLAO</name>
<dbReference type="Proteomes" id="UP001257277">
    <property type="component" value="Unassembled WGS sequence"/>
</dbReference>
<accession>A0ABU3LE83</accession>
<protein>
    <submittedName>
        <fullName evidence="1">DUF6495 family protein</fullName>
    </submittedName>
</protein>
<keyword evidence="2" id="KW-1185">Reference proteome</keyword>